<gene>
    <name evidence="2" type="ORF">METZ01_LOCUS465677</name>
</gene>
<accession>A0A383AZ07</accession>
<proteinExistence type="predicted"/>
<dbReference type="InterPro" id="IPR025714">
    <property type="entry name" value="Methyltranfer_dom"/>
</dbReference>
<evidence type="ECO:0000259" key="1">
    <source>
        <dbReference type="Pfam" id="PF13847"/>
    </source>
</evidence>
<feature type="domain" description="Methyltransferase" evidence="1">
    <location>
        <begin position="11"/>
        <end position="114"/>
    </location>
</feature>
<dbReference type="SUPFAM" id="SSF53335">
    <property type="entry name" value="S-adenosyl-L-methionine-dependent methyltransferases"/>
    <property type="match status" value="1"/>
</dbReference>
<dbReference type="AlphaFoldDB" id="A0A383AZ07"/>
<dbReference type="PANTHER" id="PTHR43861">
    <property type="entry name" value="TRANS-ACONITATE 2-METHYLTRANSFERASE-RELATED"/>
    <property type="match status" value="1"/>
</dbReference>
<dbReference type="EMBL" id="UINC01195998">
    <property type="protein sequence ID" value="SVE12823.1"/>
    <property type="molecule type" value="Genomic_DNA"/>
</dbReference>
<protein>
    <recommendedName>
        <fullName evidence="1">Methyltransferase domain-containing protein</fullName>
    </recommendedName>
</protein>
<dbReference type="Gene3D" id="3.40.50.150">
    <property type="entry name" value="Vaccinia Virus protein VP39"/>
    <property type="match status" value="1"/>
</dbReference>
<reference evidence="2" key="1">
    <citation type="submission" date="2018-05" db="EMBL/GenBank/DDBJ databases">
        <authorList>
            <person name="Lanie J.A."/>
            <person name="Ng W.-L."/>
            <person name="Kazmierczak K.M."/>
            <person name="Andrzejewski T.M."/>
            <person name="Davidsen T.M."/>
            <person name="Wayne K.J."/>
            <person name="Tettelin H."/>
            <person name="Glass J.I."/>
            <person name="Rusch D."/>
            <person name="Podicherti R."/>
            <person name="Tsui H.-C.T."/>
            <person name="Winkler M.E."/>
        </authorList>
    </citation>
    <scope>NUCLEOTIDE SEQUENCE</scope>
</reference>
<dbReference type="CDD" id="cd02440">
    <property type="entry name" value="AdoMet_MTases"/>
    <property type="match status" value="1"/>
</dbReference>
<dbReference type="InterPro" id="IPR029063">
    <property type="entry name" value="SAM-dependent_MTases_sf"/>
</dbReference>
<sequence>MLGIDPDTFFRGKTILDGGCGTGEETMFLASLGPKHVIGIDTSEGSLDYARGRAREAGLDNVEFRHVSVLDRSTFVDGSFDYVSSLGCIHHTPRMKDAFDNLCRMLRPGGHLCTFIYNSYGHFFYNLECDLLDRFVGDDVEARIRAARRWFDWRGGASFQREGVTSSADHRLYDKYGVLYRDSLTVRQLLRWYRDNGVRHRASFPMAMRDMLTAYQAHSGGDGAGLKRMVAGIAEGILPGPPASRQWG</sequence>
<dbReference type="Pfam" id="PF13847">
    <property type="entry name" value="Methyltransf_31"/>
    <property type="match status" value="1"/>
</dbReference>
<name>A0A383AZ07_9ZZZZ</name>
<evidence type="ECO:0000313" key="2">
    <source>
        <dbReference type="EMBL" id="SVE12823.1"/>
    </source>
</evidence>
<feature type="non-terminal residue" evidence="2">
    <location>
        <position position="248"/>
    </location>
</feature>
<dbReference type="PANTHER" id="PTHR43861:SF1">
    <property type="entry name" value="TRANS-ACONITATE 2-METHYLTRANSFERASE"/>
    <property type="match status" value="1"/>
</dbReference>
<organism evidence="2">
    <name type="scientific">marine metagenome</name>
    <dbReference type="NCBI Taxonomy" id="408172"/>
    <lineage>
        <taxon>unclassified sequences</taxon>
        <taxon>metagenomes</taxon>
        <taxon>ecological metagenomes</taxon>
    </lineage>
</organism>